<reference evidence="5 6" key="1">
    <citation type="journal article" date="2010" name="Stand. Genomic Sci.">
        <title>Non-contiguous finished genome sequence of Aminomonas paucivorans type strain (GLU-3).</title>
        <authorList>
            <person name="Pitluck S."/>
            <person name="Yasawong M."/>
            <person name="Held B."/>
            <person name="Lapidus A."/>
            <person name="Nolan M."/>
            <person name="Copeland A."/>
            <person name="Lucas S."/>
            <person name="Del Rio T.G."/>
            <person name="Tice H."/>
            <person name="Cheng J.F."/>
            <person name="Chertkov O."/>
            <person name="Goodwin L."/>
            <person name="Tapia R."/>
            <person name="Han C."/>
            <person name="Liolios K."/>
            <person name="Ivanova N."/>
            <person name="Mavromatis K."/>
            <person name="Ovchinnikova G."/>
            <person name="Pati A."/>
            <person name="Chen A."/>
            <person name="Palaniappan K."/>
            <person name="Land M."/>
            <person name="Hauser L."/>
            <person name="Chang Y.J."/>
            <person name="Jeffries C.D."/>
            <person name="Pukall R."/>
            <person name="Spring S."/>
            <person name="Rohde M."/>
            <person name="Sikorski J."/>
            <person name="Goker M."/>
            <person name="Woyke T."/>
            <person name="Bristow J."/>
            <person name="Eisen J.A."/>
            <person name="Markowitz V."/>
            <person name="Hugenholtz P."/>
            <person name="Kyrpides N.C."/>
            <person name="Klenk H.P."/>
        </authorList>
    </citation>
    <scope>NUCLEOTIDE SEQUENCE [LARGE SCALE GENOMIC DNA]</scope>
    <source>
        <strain evidence="5 6">DSM 12260</strain>
    </source>
</reference>
<evidence type="ECO:0000256" key="1">
    <source>
        <dbReference type="ARBA" id="ARBA00022555"/>
    </source>
</evidence>
<organism evidence="5 6">
    <name type="scientific">Aminomonas paucivorans DSM 12260</name>
    <dbReference type="NCBI Taxonomy" id="584708"/>
    <lineage>
        <taxon>Bacteria</taxon>
        <taxon>Thermotogati</taxon>
        <taxon>Synergistota</taxon>
        <taxon>Synergistia</taxon>
        <taxon>Synergistales</taxon>
        <taxon>Synergistaceae</taxon>
        <taxon>Aminomonas</taxon>
    </lineage>
</organism>
<comment type="subcellular location">
    <subcellularLocation>
        <location evidence="4">Cytoplasm</location>
    </subcellularLocation>
</comment>
<dbReference type="InterPro" id="IPR036416">
    <property type="entry name" value="Pept_tRNA_hydro_sf"/>
</dbReference>
<proteinExistence type="inferred from homology"/>
<dbReference type="EC" id="3.1.1.29" evidence="4"/>
<dbReference type="NCBIfam" id="TIGR00447">
    <property type="entry name" value="pth"/>
    <property type="match status" value="1"/>
</dbReference>
<dbReference type="HAMAP" id="MF_00083">
    <property type="entry name" value="Pept_tRNA_hydro_bact"/>
    <property type="match status" value="1"/>
</dbReference>
<keyword evidence="2 4" id="KW-0378">Hydrolase</keyword>
<dbReference type="PANTHER" id="PTHR17224:SF1">
    <property type="entry name" value="PEPTIDYL-TRNA HYDROLASE"/>
    <property type="match status" value="1"/>
</dbReference>
<dbReference type="InterPro" id="IPR001328">
    <property type="entry name" value="Pept_tRNA_hydro"/>
</dbReference>
<dbReference type="eggNOG" id="COG0193">
    <property type="taxonomic scope" value="Bacteria"/>
</dbReference>
<evidence type="ECO:0000256" key="2">
    <source>
        <dbReference type="ARBA" id="ARBA00022801"/>
    </source>
</evidence>
<feature type="binding site" evidence="4">
    <location>
        <position position="67"/>
    </location>
    <ligand>
        <name>tRNA</name>
        <dbReference type="ChEBI" id="CHEBI:17843"/>
    </ligand>
</feature>
<comment type="catalytic activity">
    <reaction evidence="4">
        <text>an N-acyl-L-alpha-aminoacyl-tRNA + H2O = an N-acyl-L-amino acid + a tRNA + H(+)</text>
        <dbReference type="Rhea" id="RHEA:54448"/>
        <dbReference type="Rhea" id="RHEA-COMP:10123"/>
        <dbReference type="Rhea" id="RHEA-COMP:13883"/>
        <dbReference type="ChEBI" id="CHEBI:15377"/>
        <dbReference type="ChEBI" id="CHEBI:15378"/>
        <dbReference type="ChEBI" id="CHEBI:59874"/>
        <dbReference type="ChEBI" id="CHEBI:78442"/>
        <dbReference type="ChEBI" id="CHEBI:138191"/>
        <dbReference type="EC" id="3.1.1.29"/>
    </reaction>
</comment>
<dbReference type="OrthoDB" id="9800507at2"/>
<dbReference type="PaxDb" id="584708-Apau_1286"/>
<gene>
    <name evidence="4" type="primary">pth</name>
    <name evidence="5" type="ORF">Apau_1286</name>
</gene>
<evidence type="ECO:0000256" key="4">
    <source>
        <dbReference type="HAMAP-Rule" id="MF_00083"/>
    </source>
</evidence>
<comment type="function">
    <text evidence="4">Hydrolyzes ribosome-free peptidyl-tRNAs (with 1 or more amino acids incorporated), which drop off the ribosome during protein synthesis, or as a result of ribosome stalling.</text>
</comment>
<feature type="binding site" evidence="4">
    <location>
        <position position="14"/>
    </location>
    <ligand>
        <name>tRNA</name>
        <dbReference type="ChEBI" id="CHEBI:17843"/>
    </ligand>
</feature>
<dbReference type="RefSeq" id="WP_006300912.1">
    <property type="nucleotide sequence ID" value="NZ_CM001022.1"/>
</dbReference>
<feature type="site" description="Discriminates between blocked and unblocked aminoacyl-tRNA" evidence="4">
    <location>
        <position position="9"/>
    </location>
</feature>
<dbReference type="EMBL" id="CM001022">
    <property type="protein sequence ID" value="EFQ23710.1"/>
    <property type="molecule type" value="Genomic_DNA"/>
</dbReference>
<sequence length="204" mass="22682">MKLVVGLGNPGPEYVWSRHNAGWIALDGILQRLGAGKPKLRFEASFWEGLPYEGERCSFLKPLTYMNRSGLSVREAVRYFDLPPSSVLVVYDDVSLPFGKIRLREQGSAGGQKGMVSILGALGTLEVPRLRIGIGEPPPQNAPEGPKRELAPWVLGTFGRRERDLWDPLLDRCHEAFRLWLTLGFPQAMSRVNDPAFCNLPATP</sequence>
<keyword evidence="3 4" id="KW-0694">RNA-binding</keyword>
<comment type="similarity">
    <text evidence="4">Belongs to the PTH family.</text>
</comment>
<dbReference type="CDD" id="cd00462">
    <property type="entry name" value="PTH"/>
    <property type="match status" value="1"/>
</dbReference>
<feature type="active site" description="Proton acceptor" evidence="4">
    <location>
        <position position="19"/>
    </location>
</feature>
<dbReference type="SUPFAM" id="SSF53178">
    <property type="entry name" value="Peptidyl-tRNA hydrolase-like"/>
    <property type="match status" value="1"/>
</dbReference>
<dbReference type="GO" id="GO:0072344">
    <property type="term" value="P:rescue of stalled ribosome"/>
    <property type="evidence" value="ECO:0007669"/>
    <property type="project" value="UniProtKB-UniRule"/>
</dbReference>
<protein>
    <recommendedName>
        <fullName evidence="4">Peptidyl-tRNA hydrolase</fullName>
        <shortName evidence="4">Pth</shortName>
        <ecNumber evidence="4">3.1.1.29</ecNumber>
    </recommendedName>
</protein>
<evidence type="ECO:0000256" key="3">
    <source>
        <dbReference type="ARBA" id="ARBA00022884"/>
    </source>
</evidence>
<dbReference type="GO" id="GO:0000049">
    <property type="term" value="F:tRNA binding"/>
    <property type="evidence" value="ECO:0007669"/>
    <property type="project" value="UniProtKB-UniRule"/>
</dbReference>
<dbReference type="HOGENOM" id="CLU_062456_4_2_0"/>
<feature type="binding site" evidence="4">
    <location>
        <position position="65"/>
    </location>
    <ligand>
        <name>tRNA</name>
        <dbReference type="ChEBI" id="CHEBI:17843"/>
    </ligand>
</feature>
<dbReference type="GO" id="GO:0004045">
    <property type="term" value="F:peptidyl-tRNA hydrolase activity"/>
    <property type="evidence" value="ECO:0007669"/>
    <property type="project" value="UniProtKB-UniRule"/>
</dbReference>
<comment type="caution">
    <text evidence="4">Lacks conserved residue(s) required for the propagation of feature annotation.</text>
</comment>
<dbReference type="Pfam" id="PF01195">
    <property type="entry name" value="Pept_tRNA_hydro"/>
    <property type="match status" value="1"/>
</dbReference>
<accession>E3CYT2</accession>
<evidence type="ECO:0000313" key="6">
    <source>
        <dbReference type="Proteomes" id="UP000005096"/>
    </source>
</evidence>
<comment type="function">
    <text evidence="4">Catalyzes the release of premature peptidyl moieties from peptidyl-tRNA molecules trapped in stalled 50S ribosomal subunits, and thus maintains levels of free tRNAs and 50S ribosomes.</text>
</comment>
<keyword evidence="1 4" id="KW-0820">tRNA-binding</keyword>
<dbReference type="AlphaFoldDB" id="E3CYT2"/>
<name>E3CYT2_9BACT</name>
<dbReference type="PANTHER" id="PTHR17224">
    <property type="entry name" value="PEPTIDYL-TRNA HYDROLASE"/>
    <property type="match status" value="1"/>
</dbReference>
<evidence type="ECO:0000313" key="5">
    <source>
        <dbReference type="EMBL" id="EFQ23710.1"/>
    </source>
</evidence>
<dbReference type="GO" id="GO:0005737">
    <property type="term" value="C:cytoplasm"/>
    <property type="evidence" value="ECO:0007669"/>
    <property type="project" value="UniProtKB-SubCell"/>
</dbReference>
<keyword evidence="4" id="KW-0963">Cytoplasm</keyword>
<keyword evidence="6" id="KW-1185">Reference proteome</keyword>
<dbReference type="GO" id="GO:0006515">
    <property type="term" value="P:protein quality control for misfolded or incompletely synthesized proteins"/>
    <property type="evidence" value="ECO:0007669"/>
    <property type="project" value="UniProtKB-UniRule"/>
</dbReference>
<dbReference type="Proteomes" id="UP000005096">
    <property type="component" value="Chromosome"/>
</dbReference>
<feature type="site" description="Stabilizes the basic form of H active site to accept a proton" evidence="4">
    <location>
        <position position="92"/>
    </location>
</feature>
<comment type="subunit">
    <text evidence="4">Monomer.</text>
</comment>
<dbReference type="Gene3D" id="3.40.50.1470">
    <property type="entry name" value="Peptidyl-tRNA hydrolase"/>
    <property type="match status" value="1"/>
</dbReference>
<dbReference type="STRING" id="584708.Apau_1286"/>